<name>A0ABC8UPR3_9AQUA</name>
<evidence type="ECO:0000313" key="2">
    <source>
        <dbReference type="EMBL" id="CAK9183056.1"/>
    </source>
</evidence>
<keyword evidence="3" id="KW-1185">Reference proteome</keyword>
<dbReference type="PANTHER" id="PTHR34053">
    <property type="entry name" value="PROTEIN ULTRAPETALA 1"/>
    <property type="match status" value="1"/>
</dbReference>
<dbReference type="InterPro" id="IPR057012">
    <property type="entry name" value="ULT1/2_Znf"/>
</dbReference>
<evidence type="ECO:0000313" key="3">
    <source>
        <dbReference type="Proteomes" id="UP001642360"/>
    </source>
</evidence>
<reference evidence="2 3" key="1">
    <citation type="submission" date="2024-02" db="EMBL/GenBank/DDBJ databases">
        <authorList>
            <person name="Vignale AGUSTIN F."/>
            <person name="Sosa J E."/>
            <person name="Modenutti C."/>
        </authorList>
    </citation>
    <scope>NUCLEOTIDE SEQUENCE [LARGE SCALE GENOMIC DNA]</scope>
</reference>
<evidence type="ECO:0000259" key="1">
    <source>
        <dbReference type="Pfam" id="PF23293"/>
    </source>
</evidence>
<protein>
    <recommendedName>
        <fullName evidence="1">ULTRAPETALA1/2 zinc finger domain-containing protein</fullName>
    </recommendedName>
</protein>
<gene>
    <name evidence="2" type="ORF">ILEXP_LOCUS53290</name>
</gene>
<accession>A0ABC8UPR3</accession>
<comment type="caution">
    <text evidence="2">The sequence shown here is derived from an EMBL/GenBank/DDBJ whole genome shotgun (WGS) entry which is preliminary data.</text>
</comment>
<feature type="domain" description="ULTRAPETALA1/2 zinc finger" evidence="1">
    <location>
        <begin position="7"/>
        <end position="105"/>
    </location>
</feature>
<dbReference type="Pfam" id="PF23293">
    <property type="entry name" value="zf_ULT1"/>
    <property type="match status" value="1"/>
</dbReference>
<dbReference type="EMBL" id="CAUOFW020008502">
    <property type="protein sequence ID" value="CAK9183056.1"/>
    <property type="molecule type" value="Genomic_DNA"/>
</dbReference>
<dbReference type="PANTHER" id="PTHR34053:SF4">
    <property type="entry name" value="PROTEIN ULTRAPETALA 2-LIKE"/>
    <property type="match status" value="1"/>
</dbReference>
<dbReference type="Proteomes" id="UP001642360">
    <property type="component" value="Unassembled WGS sequence"/>
</dbReference>
<proteinExistence type="predicted"/>
<sequence length="111" mass="12835">MRGLTVHRDEFINCSRCDKERRFSLRSNEQCRIYHDALANKNWTCSDMPNDQMTCEDVEERKSRKACRGCPENAACKGCIRCVCFGCSMCRFPDCTCRTCVDFIQNANPDN</sequence>
<dbReference type="InterPro" id="IPR020533">
    <property type="entry name" value="Developmental_reg_ULTRAPETALA"/>
</dbReference>
<dbReference type="AlphaFoldDB" id="A0ABC8UPR3"/>
<organism evidence="2 3">
    <name type="scientific">Ilex paraguariensis</name>
    <name type="common">yerba mate</name>
    <dbReference type="NCBI Taxonomy" id="185542"/>
    <lineage>
        <taxon>Eukaryota</taxon>
        <taxon>Viridiplantae</taxon>
        <taxon>Streptophyta</taxon>
        <taxon>Embryophyta</taxon>
        <taxon>Tracheophyta</taxon>
        <taxon>Spermatophyta</taxon>
        <taxon>Magnoliopsida</taxon>
        <taxon>eudicotyledons</taxon>
        <taxon>Gunneridae</taxon>
        <taxon>Pentapetalae</taxon>
        <taxon>asterids</taxon>
        <taxon>campanulids</taxon>
        <taxon>Aquifoliales</taxon>
        <taxon>Aquifoliaceae</taxon>
        <taxon>Ilex</taxon>
    </lineage>
</organism>